<dbReference type="GO" id="GO:0061630">
    <property type="term" value="F:ubiquitin protein ligase activity"/>
    <property type="evidence" value="ECO:0007669"/>
    <property type="project" value="TreeGrafter"/>
</dbReference>
<proteinExistence type="predicted"/>
<evidence type="ECO:0000256" key="3">
    <source>
        <dbReference type="SAM" id="Phobius"/>
    </source>
</evidence>
<keyword evidence="3" id="KW-0812">Transmembrane</keyword>
<keyword evidence="2" id="KW-0067">ATP-binding</keyword>
<accession>A0A8H7UK60</accession>
<dbReference type="OrthoDB" id="5330228at2759"/>
<evidence type="ECO:0000256" key="1">
    <source>
        <dbReference type="ARBA" id="ARBA00022741"/>
    </source>
</evidence>
<keyword evidence="6" id="KW-1185">Reference proteome</keyword>
<dbReference type="SUPFAM" id="SSF52540">
    <property type="entry name" value="P-loop containing nucleoside triphosphate hydrolases"/>
    <property type="match status" value="1"/>
</dbReference>
<dbReference type="GO" id="GO:0000209">
    <property type="term" value="P:protein polyubiquitination"/>
    <property type="evidence" value="ECO:0007669"/>
    <property type="project" value="TreeGrafter"/>
</dbReference>
<dbReference type="InterPro" id="IPR052583">
    <property type="entry name" value="ATP-helicase/E3_Ub-Ligase"/>
</dbReference>
<keyword evidence="1" id="KW-0547">Nucleotide-binding</keyword>
<dbReference type="PANTHER" id="PTHR45865">
    <property type="entry name" value="E3 UBIQUITIN-PROTEIN LIGASE SHPRH FAMILY MEMBER"/>
    <property type="match status" value="1"/>
</dbReference>
<organism evidence="5 6">
    <name type="scientific">Umbelopsis vinacea</name>
    <dbReference type="NCBI Taxonomy" id="44442"/>
    <lineage>
        <taxon>Eukaryota</taxon>
        <taxon>Fungi</taxon>
        <taxon>Fungi incertae sedis</taxon>
        <taxon>Mucoromycota</taxon>
        <taxon>Mucoromycotina</taxon>
        <taxon>Umbelopsidomycetes</taxon>
        <taxon>Umbelopsidales</taxon>
        <taxon>Umbelopsidaceae</taxon>
        <taxon>Umbelopsis</taxon>
    </lineage>
</organism>
<dbReference type="GO" id="GO:0005634">
    <property type="term" value="C:nucleus"/>
    <property type="evidence" value="ECO:0007669"/>
    <property type="project" value="TreeGrafter"/>
</dbReference>
<feature type="domain" description="SNF2 N-terminal" evidence="4">
    <location>
        <begin position="6"/>
        <end position="178"/>
    </location>
</feature>
<protein>
    <recommendedName>
        <fullName evidence="4">SNF2 N-terminal domain-containing protein</fullName>
    </recommendedName>
</protein>
<gene>
    <name evidence="5" type="ORF">INT44_005748</name>
</gene>
<name>A0A8H7UK60_9FUNG</name>
<dbReference type="GO" id="GO:0006974">
    <property type="term" value="P:DNA damage response"/>
    <property type="evidence" value="ECO:0007669"/>
    <property type="project" value="TreeGrafter"/>
</dbReference>
<evidence type="ECO:0000259" key="4">
    <source>
        <dbReference type="Pfam" id="PF00176"/>
    </source>
</evidence>
<reference evidence="5" key="1">
    <citation type="submission" date="2020-12" db="EMBL/GenBank/DDBJ databases">
        <title>Metabolic potential, ecology and presence of endohyphal bacteria is reflected in genomic diversity of Mucoromycotina.</title>
        <authorList>
            <person name="Muszewska A."/>
            <person name="Okrasinska A."/>
            <person name="Steczkiewicz K."/>
            <person name="Drgas O."/>
            <person name="Orlowska M."/>
            <person name="Perlinska-Lenart U."/>
            <person name="Aleksandrzak-Piekarczyk T."/>
            <person name="Szatraj K."/>
            <person name="Zielenkiewicz U."/>
            <person name="Pilsyk S."/>
            <person name="Malc E."/>
            <person name="Mieczkowski P."/>
            <person name="Kruszewska J.S."/>
            <person name="Biernat P."/>
            <person name="Pawlowska J."/>
        </authorList>
    </citation>
    <scope>NUCLEOTIDE SEQUENCE</scope>
    <source>
        <strain evidence="5">WA0000051536</strain>
    </source>
</reference>
<dbReference type="AlphaFoldDB" id="A0A8H7UK60"/>
<evidence type="ECO:0000256" key="2">
    <source>
        <dbReference type="ARBA" id="ARBA00022840"/>
    </source>
</evidence>
<evidence type="ECO:0000313" key="6">
    <source>
        <dbReference type="Proteomes" id="UP000612746"/>
    </source>
</evidence>
<sequence>PKYPPRKSPLVKVKWWRCLLDEAQMVESTVAATAEMARLIPRHYSWAVTGTPMSTGYNDLYGLFLFLGIIPSCATPASFTALYRNSDLFYQFLDLTARVIRRNAKKTVQDQVIIPLQRRKVVHISFSQFEQHYYDDLWSQCCRSTDLEWLEANNWGEGENLTTVQKSRINQMMAELRNWVSWISADRNQRI</sequence>
<dbReference type="Pfam" id="PF00176">
    <property type="entry name" value="SNF2-rel_dom"/>
    <property type="match status" value="1"/>
</dbReference>
<feature type="non-terminal residue" evidence="5">
    <location>
        <position position="1"/>
    </location>
</feature>
<dbReference type="GO" id="GO:0005524">
    <property type="term" value="F:ATP binding"/>
    <property type="evidence" value="ECO:0007669"/>
    <property type="project" value="InterPro"/>
</dbReference>
<keyword evidence="3" id="KW-1133">Transmembrane helix</keyword>
<dbReference type="Gene3D" id="3.40.50.10810">
    <property type="entry name" value="Tandem AAA-ATPase domain"/>
    <property type="match status" value="1"/>
</dbReference>
<feature type="transmembrane region" description="Helical" evidence="3">
    <location>
        <begin position="60"/>
        <end position="83"/>
    </location>
</feature>
<evidence type="ECO:0000313" key="5">
    <source>
        <dbReference type="EMBL" id="KAG2182768.1"/>
    </source>
</evidence>
<dbReference type="PANTHER" id="PTHR45865:SF1">
    <property type="entry name" value="E3 UBIQUITIN-PROTEIN LIGASE SHPRH"/>
    <property type="match status" value="1"/>
</dbReference>
<dbReference type="EMBL" id="JAEPRA010000007">
    <property type="protein sequence ID" value="KAG2182768.1"/>
    <property type="molecule type" value="Genomic_DNA"/>
</dbReference>
<dbReference type="InterPro" id="IPR027417">
    <property type="entry name" value="P-loop_NTPase"/>
</dbReference>
<dbReference type="InterPro" id="IPR038718">
    <property type="entry name" value="SNF2-like_sf"/>
</dbReference>
<keyword evidence="3" id="KW-0472">Membrane</keyword>
<dbReference type="InterPro" id="IPR000330">
    <property type="entry name" value="SNF2_N"/>
</dbReference>
<dbReference type="Proteomes" id="UP000612746">
    <property type="component" value="Unassembled WGS sequence"/>
</dbReference>
<comment type="caution">
    <text evidence="5">The sequence shown here is derived from an EMBL/GenBank/DDBJ whole genome shotgun (WGS) entry which is preliminary data.</text>
</comment>